<keyword evidence="3" id="KW-1185">Reference proteome</keyword>
<dbReference type="Proteomes" id="UP000315017">
    <property type="component" value="Chromosome"/>
</dbReference>
<dbReference type="PANTHER" id="PTHR31157">
    <property type="entry name" value="SCP DOMAIN-CONTAINING PROTEIN"/>
    <property type="match status" value="1"/>
</dbReference>
<reference evidence="2 3" key="1">
    <citation type="submission" date="2019-02" db="EMBL/GenBank/DDBJ databases">
        <title>Deep-cultivation of Planctomycetes and their phenomic and genomic characterization uncovers novel biology.</title>
        <authorList>
            <person name="Wiegand S."/>
            <person name="Jogler M."/>
            <person name="Boedeker C."/>
            <person name="Pinto D."/>
            <person name="Vollmers J."/>
            <person name="Rivas-Marin E."/>
            <person name="Kohn T."/>
            <person name="Peeters S.H."/>
            <person name="Heuer A."/>
            <person name="Rast P."/>
            <person name="Oberbeckmann S."/>
            <person name="Bunk B."/>
            <person name="Jeske O."/>
            <person name="Meyerdierks A."/>
            <person name="Storesund J.E."/>
            <person name="Kallscheuer N."/>
            <person name="Luecker S."/>
            <person name="Lage O.M."/>
            <person name="Pohl T."/>
            <person name="Merkel B.J."/>
            <person name="Hornburger P."/>
            <person name="Mueller R.-W."/>
            <person name="Bruemmer F."/>
            <person name="Labrenz M."/>
            <person name="Spormann A.M."/>
            <person name="Op den Camp H."/>
            <person name="Overmann J."/>
            <person name="Amann R."/>
            <person name="Jetten M.S.M."/>
            <person name="Mascher T."/>
            <person name="Medema M.H."/>
            <person name="Devos D.P."/>
            <person name="Kaster A.-K."/>
            <person name="Ovreas L."/>
            <person name="Rohde M."/>
            <person name="Galperin M.Y."/>
            <person name="Jogler C."/>
        </authorList>
    </citation>
    <scope>NUCLEOTIDE SEQUENCE [LARGE SCALE GENOMIC DNA]</scope>
    <source>
        <strain evidence="2 3">ETA_A8</strain>
    </source>
</reference>
<dbReference type="PANTHER" id="PTHR31157:SF1">
    <property type="entry name" value="SCP DOMAIN-CONTAINING PROTEIN"/>
    <property type="match status" value="1"/>
</dbReference>
<feature type="domain" description="SCP" evidence="1">
    <location>
        <begin position="41"/>
        <end position="154"/>
    </location>
</feature>
<dbReference type="InterPro" id="IPR014044">
    <property type="entry name" value="CAP_dom"/>
</dbReference>
<dbReference type="Pfam" id="PF00188">
    <property type="entry name" value="CAP"/>
    <property type="match status" value="1"/>
</dbReference>
<dbReference type="AlphaFoldDB" id="A0A517YFS6"/>
<protein>
    <submittedName>
        <fullName evidence="2">Cysteine-rich secretory protein family protein</fullName>
    </submittedName>
</protein>
<dbReference type="Gene3D" id="3.40.33.10">
    <property type="entry name" value="CAP"/>
    <property type="match status" value="1"/>
</dbReference>
<dbReference type="CDD" id="cd05379">
    <property type="entry name" value="CAP_bacterial"/>
    <property type="match status" value="1"/>
</dbReference>
<evidence type="ECO:0000313" key="2">
    <source>
        <dbReference type="EMBL" id="QDU29087.1"/>
    </source>
</evidence>
<evidence type="ECO:0000313" key="3">
    <source>
        <dbReference type="Proteomes" id="UP000315017"/>
    </source>
</evidence>
<dbReference type="InterPro" id="IPR035940">
    <property type="entry name" value="CAP_sf"/>
</dbReference>
<dbReference type="SUPFAM" id="SSF55797">
    <property type="entry name" value="PR-1-like"/>
    <property type="match status" value="1"/>
</dbReference>
<name>A0A517YFS6_9BACT</name>
<dbReference type="EMBL" id="CP036274">
    <property type="protein sequence ID" value="QDU29087.1"/>
    <property type="molecule type" value="Genomic_DNA"/>
</dbReference>
<proteinExistence type="predicted"/>
<gene>
    <name evidence="2" type="ORF">ETAA8_41940</name>
</gene>
<dbReference type="RefSeq" id="WP_202921125.1">
    <property type="nucleotide sequence ID" value="NZ_CP036274.1"/>
</dbReference>
<evidence type="ECO:0000259" key="1">
    <source>
        <dbReference type="Pfam" id="PF00188"/>
    </source>
</evidence>
<dbReference type="KEGG" id="aagg:ETAA8_41940"/>
<sequence length="158" mass="17222">MNLKAQLPMICVILAAALIVGVTWSQAAEKPRPAAIREELLKLHNKEREEADFEPLSLNAKLTKAAQSYAEYLAKSGEFSHTAKGTMRSRVEDEGYDANEVGENIAKGQAAASDVVKGWMESETHKGNILSEEFSEVGFGFATDEKGQMIWVTVFGGS</sequence>
<accession>A0A517YFS6</accession>
<organism evidence="2 3">
    <name type="scientific">Anatilimnocola aggregata</name>
    <dbReference type="NCBI Taxonomy" id="2528021"/>
    <lineage>
        <taxon>Bacteria</taxon>
        <taxon>Pseudomonadati</taxon>
        <taxon>Planctomycetota</taxon>
        <taxon>Planctomycetia</taxon>
        <taxon>Pirellulales</taxon>
        <taxon>Pirellulaceae</taxon>
        <taxon>Anatilimnocola</taxon>
    </lineage>
</organism>